<dbReference type="PATRIC" id="fig|1082933.3.peg.147"/>
<proteinExistence type="predicted"/>
<dbReference type="Proteomes" id="UP000002949">
    <property type="component" value="Unassembled WGS sequence"/>
</dbReference>
<evidence type="ECO:0000313" key="1">
    <source>
        <dbReference type="EMBL" id="EHH13985.1"/>
    </source>
</evidence>
<keyword evidence="2" id="KW-1185">Reference proteome</keyword>
<dbReference type="Pfam" id="PF03270">
    <property type="entry name" value="DUF269"/>
    <property type="match status" value="1"/>
</dbReference>
<gene>
    <name evidence="1" type="ORF">MEA186_00826</name>
</gene>
<reference evidence="1 2" key="1">
    <citation type="journal article" date="2012" name="J. Bacteriol.">
        <title>Draft Genome Sequence of Plant Growth-Promoting Rhizobium Mesorhizobium amorphae, Isolated from Zinc-Lead Mine Tailings.</title>
        <authorList>
            <person name="Hao X."/>
            <person name="Lin Y."/>
            <person name="Johnstone L."/>
            <person name="Baltrus D.A."/>
            <person name="Miller S.J."/>
            <person name="Wei G."/>
            <person name="Rensing C."/>
        </authorList>
    </citation>
    <scope>NUCLEOTIDE SEQUENCE [LARGE SCALE GENOMIC DNA]</scope>
    <source>
        <strain evidence="1 2">CCNWGS0123</strain>
    </source>
</reference>
<dbReference type="InterPro" id="IPR004952">
    <property type="entry name" value="NifX-assoc_nitrogen_fix"/>
</dbReference>
<sequence>MGYSDPDVLWRLDMFYTAVGFAIAERFRPVTSPVVEMKPVRPSGACFSGAGSWSFCPDLHQFGFETFRQLAEAGTKLVDDATAATEACPDVARA</sequence>
<protein>
    <submittedName>
        <fullName evidence="1">Nitrogen fixation protein</fullName>
    </submittedName>
</protein>
<name>G6Y2M4_9HYPH</name>
<dbReference type="EMBL" id="AGSN01000010">
    <property type="protein sequence ID" value="EHH13985.1"/>
    <property type="molecule type" value="Genomic_DNA"/>
</dbReference>
<organism evidence="1 2">
    <name type="scientific">Mesorhizobium amorphae CCNWGS0123</name>
    <dbReference type="NCBI Taxonomy" id="1082933"/>
    <lineage>
        <taxon>Bacteria</taxon>
        <taxon>Pseudomonadati</taxon>
        <taxon>Pseudomonadota</taxon>
        <taxon>Alphaproteobacteria</taxon>
        <taxon>Hyphomicrobiales</taxon>
        <taxon>Phyllobacteriaceae</taxon>
        <taxon>Mesorhizobium</taxon>
    </lineage>
</organism>
<dbReference type="Gene3D" id="1.10.3100.20">
    <property type="entry name" value="Protein of unknown function DUF269"/>
    <property type="match status" value="1"/>
</dbReference>
<accession>G6Y2M4</accession>
<dbReference type="AlphaFoldDB" id="G6Y2M4"/>
<evidence type="ECO:0000313" key="2">
    <source>
        <dbReference type="Proteomes" id="UP000002949"/>
    </source>
</evidence>